<evidence type="ECO:0000313" key="1">
    <source>
        <dbReference type="EMBL" id="KAK9235782.1"/>
    </source>
</evidence>
<accession>A0ACC3SVV5</accession>
<evidence type="ECO:0000313" key="2">
    <source>
        <dbReference type="Proteomes" id="UP001433508"/>
    </source>
</evidence>
<comment type="caution">
    <text evidence="1">The sequence shown here is derived from an EMBL/GenBank/DDBJ whole genome shotgun (WGS) entry which is preliminary data.</text>
</comment>
<protein>
    <submittedName>
        <fullName evidence="1">Uncharacterized protein</fullName>
    </submittedName>
</protein>
<sequence length="296" mass="33221">MPIMRRYVRLSPRDTILARIFLNQEDSSYFTTPLRQFAPDRIDPDNQGESISSAPSRLHSVFRAIQPIVRRRLREQKRAKGISVARVVGDRVGIDRQSTLEHDTTESNTIPGVVIRESAVGSGTGDVISNRGEGWECSLFLVKDRSKQSVVLTKDVQLIPWRSQNSKKRKRVVIDVDEDGTPADMLISQEEQDDNDALADQKPEMRTSYTGYEIYGKTLYLVLRRIRVIDDNVINDTLLWGDVNVGEDGNHVHEFEGNVGSGQIGDAGDVTDGGIVDWIGTQQNIQPSEVIDFEAR</sequence>
<keyword evidence="2" id="KW-1185">Reference proteome</keyword>
<name>A0ACC3SVV5_LIPKO</name>
<dbReference type="Proteomes" id="UP001433508">
    <property type="component" value="Unassembled WGS sequence"/>
</dbReference>
<proteinExistence type="predicted"/>
<reference evidence="2" key="1">
    <citation type="journal article" date="2024" name="Front. Bioeng. Biotechnol.">
        <title>Genome-scale model development and genomic sequencing of the oleaginous clade Lipomyces.</title>
        <authorList>
            <person name="Czajka J.J."/>
            <person name="Han Y."/>
            <person name="Kim J."/>
            <person name="Mondo S.J."/>
            <person name="Hofstad B.A."/>
            <person name="Robles A."/>
            <person name="Haridas S."/>
            <person name="Riley R."/>
            <person name="LaButti K."/>
            <person name="Pangilinan J."/>
            <person name="Andreopoulos W."/>
            <person name="Lipzen A."/>
            <person name="Yan J."/>
            <person name="Wang M."/>
            <person name="Ng V."/>
            <person name="Grigoriev I.V."/>
            <person name="Spatafora J.W."/>
            <person name="Magnuson J.K."/>
            <person name="Baker S.E."/>
            <person name="Pomraning K.R."/>
        </authorList>
    </citation>
    <scope>NUCLEOTIDE SEQUENCE [LARGE SCALE GENOMIC DNA]</scope>
    <source>
        <strain evidence="2">CBS 7786</strain>
    </source>
</reference>
<organism evidence="1 2">
    <name type="scientific">Lipomyces kononenkoae</name>
    <name type="common">Yeast</name>
    <dbReference type="NCBI Taxonomy" id="34357"/>
    <lineage>
        <taxon>Eukaryota</taxon>
        <taxon>Fungi</taxon>
        <taxon>Dikarya</taxon>
        <taxon>Ascomycota</taxon>
        <taxon>Saccharomycotina</taxon>
        <taxon>Lipomycetes</taxon>
        <taxon>Lipomycetales</taxon>
        <taxon>Lipomycetaceae</taxon>
        <taxon>Lipomyces</taxon>
    </lineage>
</organism>
<gene>
    <name evidence="1" type="ORF">V1525DRAFT_434354</name>
</gene>
<dbReference type="EMBL" id="MU971404">
    <property type="protein sequence ID" value="KAK9235782.1"/>
    <property type="molecule type" value="Genomic_DNA"/>
</dbReference>